<dbReference type="AlphaFoldDB" id="A0A6V8NK46"/>
<dbReference type="RefSeq" id="WP_176237513.1">
    <property type="nucleotide sequence ID" value="NZ_BLRU01000613.1"/>
</dbReference>
<comment type="caution">
    <text evidence="1">The sequence shown here is derived from an EMBL/GenBank/DDBJ whole genome shotgun (WGS) entry which is preliminary data.</text>
</comment>
<organism evidence="1 2">
    <name type="scientific">Candidatus Hakubella thermalkaliphila</name>
    <dbReference type="NCBI Taxonomy" id="2754717"/>
    <lineage>
        <taxon>Bacteria</taxon>
        <taxon>Bacillati</taxon>
        <taxon>Actinomycetota</taxon>
        <taxon>Actinomycetota incertae sedis</taxon>
        <taxon>Candidatus Hakubellales</taxon>
        <taxon>Candidatus Hakubellaceae</taxon>
        <taxon>Candidatus Hakubella</taxon>
    </lineage>
</organism>
<proteinExistence type="predicted"/>
<feature type="non-terminal residue" evidence="1">
    <location>
        <position position="1"/>
    </location>
</feature>
<dbReference type="SUPFAM" id="SSF55874">
    <property type="entry name" value="ATPase domain of HSP90 chaperone/DNA topoisomerase II/histidine kinase"/>
    <property type="match status" value="1"/>
</dbReference>
<dbReference type="EMBL" id="BLRU01000613">
    <property type="protein sequence ID" value="GFP20689.1"/>
    <property type="molecule type" value="Genomic_DNA"/>
</dbReference>
<protein>
    <submittedName>
        <fullName evidence="1">Uncharacterized protein</fullName>
    </submittedName>
</protein>
<reference evidence="1 2" key="1">
    <citation type="journal article" date="2020" name="Front. Microbiol.">
        <title>Single-cell genomics of novel Actinobacteria with the Wood-Ljungdahl pathway discovered in a serpentinizing system.</title>
        <authorList>
            <person name="Merino N."/>
            <person name="Kawai M."/>
            <person name="Boyd E.S."/>
            <person name="Colman D.R."/>
            <person name="McGlynn S.E."/>
            <person name="Nealson K.H."/>
            <person name="Kurokawa K."/>
            <person name="Hongoh Y."/>
        </authorList>
    </citation>
    <scope>NUCLEOTIDE SEQUENCE [LARGE SCALE GENOMIC DNA]</scope>
    <source>
        <strain evidence="1 2">S03</strain>
    </source>
</reference>
<name>A0A6V8NK46_9ACTN</name>
<dbReference type="Gene3D" id="3.30.565.10">
    <property type="entry name" value="Histidine kinase-like ATPase, C-terminal domain"/>
    <property type="match status" value="1"/>
</dbReference>
<dbReference type="Proteomes" id="UP000574717">
    <property type="component" value="Unassembled WGS sequence"/>
</dbReference>
<accession>A0A6V8NK46</accession>
<gene>
    <name evidence="1" type="ORF">HKBW3S03_02193</name>
</gene>
<dbReference type="InterPro" id="IPR036890">
    <property type="entry name" value="HATPase_C_sf"/>
</dbReference>
<sequence>PSHGIAGGENPHHFSPTVQPRETAHLGVSEALHCFHRGPGLDPGPVRRATIAPVEPERYLIINTRGGELPHEATPHPVGVEAVDTGPAHVDVEQALQPGFSTAPEWVCEMGFGAGMGLNNIQSCADEFEIEAEVGRGTRVRAVVHLSQSGRKDRLNR</sequence>
<evidence type="ECO:0000313" key="1">
    <source>
        <dbReference type="EMBL" id="GFP20689.1"/>
    </source>
</evidence>
<evidence type="ECO:0000313" key="2">
    <source>
        <dbReference type="Proteomes" id="UP000574717"/>
    </source>
</evidence>